<name>D6W7J4_TRICA</name>
<reference evidence="1 2" key="2">
    <citation type="journal article" date="2010" name="Nucleic Acids Res.">
        <title>BeetleBase in 2010: revisions to provide comprehensive genomic information for Tribolium castaneum.</title>
        <authorList>
            <person name="Kim H.S."/>
            <person name="Murphy T."/>
            <person name="Xia J."/>
            <person name="Caragea D."/>
            <person name="Park Y."/>
            <person name="Beeman R.W."/>
            <person name="Lorenzen M.D."/>
            <person name="Butcher S."/>
            <person name="Manak J.R."/>
            <person name="Brown S.J."/>
        </authorList>
    </citation>
    <scope>GENOME REANNOTATION</scope>
    <source>
        <strain evidence="1 2">Georgia GA2</strain>
    </source>
</reference>
<dbReference type="EMBL" id="KQ971307">
    <property type="protein sequence ID" value="EFA11275.1"/>
    <property type="molecule type" value="Genomic_DNA"/>
</dbReference>
<proteinExistence type="predicted"/>
<reference evidence="1 2" key="1">
    <citation type="journal article" date="2008" name="Nature">
        <title>The genome of the model beetle and pest Tribolium castaneum.</title>
        <authorList>
            <consortium name="Tribolium Genome Sequencing Consortium"/>
            <person name="Richards S."/>
            <person name="Gibbs R.A."/>
            <person name="Weinstock G.M."/>
            <person name="Brown S.J."/>
            <person name="Denell R."/>
            <person name="Beeman R.W."/>
            <person name="Gibbs R."/>
            <person name="Beeman R.W."/>
            <person name="Brown S.J."/>
            <person name="Bucher G."/>
            <person name="Friedrich M."/>
            <person name="Grimmelikhuijzen C.J."/>
            <person name="Klingler M."/>
            <person name="Lorenzen M."/>
            <person name="Richards S."/>
            <person name="Roth S."/>
            <person name="Schroder R."/>
            <person name="Tautz D."/>
            <person name="Zdobnov E.M."/>
            <person name="Muzny D."/>
            <person name="Gibbs R.A."/>
            <person name="Weinstock G.M."/>
            <person name="Attaway T."/>
            <person name="Bell S."/>
            <person name="Buhay C.J."/>
            <person name="Chandrabose M.N."/>
            <person name="Chavez D."/>
            <person name="Clerk-Blankenburg K.P."/>
            <person name="Cree A."/>
            <person name="Dao M."/>
            <person name="Davis C."/>
            <person name="Chacko J."/>
            <person name="Dinh H."/>
            <person name="Dugan-Rocha S."/>
            <person name="Fowler G."/>
            <person name="Garner T.T."/>
            <person name="Garnes J."/>
            <person name="Gnirke A."/>
            <person name="Hawes A."/>
            <person name="Hernandez J."/>
            <person name="Hines S."/>
            <person name="Holder M."/>
            <person name="Hume J."/>
            <person name="Jhangiani S.N."/>
            <person name="Joshi V."/>
            <person name="Khan Z.M."/>
            <person name="Jackson L."/>
            <person name="Kovar C."/>
            <person name="Kowis A."/>
            <person name="Lee S."/>
            <person name="Lewis L.R."/>
            <person name="Margolis J."/>
            <person name="Morgan M."/>
            <person name="Nazareth L.V."/>
            <person name="Nguyen N."/>
            <person name="Okwuonu G."/>
            <person name="Parker D."/>
            <person name="Richards S."/>
            <person name="Ruiz S.J."/>
            <person name="Santibanez J."/>
            <person name="Savard J."/>
            <person name="Scherer S.E."/>
            <person name="Schneider B."/>
            <person name="Sodergren E."/>
            <person name="Tautz D."/>
            <person name="Vattahil S."/>
            <person name="Villasana D."/>
            <person name="White C.S."/>
            <person name="Wright R."/>
            <person name="Park Y."/>
            <person name="Beeman R.W."/>
            <person name="Lord J."/>
            <person name="Oppert B."/>
            <person name="Lorenzen M."/>
            <person name="Brown S."/>
            <person name="Wang L."/>
            <person name="Savard J."/>
            <person name="Tautz D."/>
            <person name="Richards S."/>
            <person name="Weinstock G."/>
            <person name="Gibbs R.A."/>
            <person name="Liu Y."/>
            <person name="Worley K."/>
            <person name="Weinstock G."/>
            <person name="Elsik C.G."/>
            <person name="Reese J.T."/>
            <person name="Elhaik E."/>
            <person name="Landan G."/>
            <person name="Graur D."/>
            <person name="Arensburger P."/>
            <person name="Atkinson P."/>
            <person name="Beeman R.W."/>
            <person name="Beidler J."/>
            <person name="Brown S.J."/>
            <person name="Demuth J.P."/>
            <person name="Drury D.W."/>
            <person name="Du Y.Z."/>
            <person name="Fujiwara H."/>
            <person name="Lorenzen M."/>
            <person name="Maselli V."/>
            <person name="Osanai M."/>
            <person name="Park Y."/>
            <person name="Robertson H.M."/>
            <person name="Tu Z."/>
            <person name="Wang J.J."/>
            <person name="Wang S."/>
            <person name="Richards S."/>
            <person name="Song H."/>
            <person name="Zhang L."/>
            <person name="Sodergren E."/>
            <person name="Werner D."/>
            <person name="Stanke M."/>
            <person name="Morgenstern B."/>
            <person name="Solovyev V."/>
            <person name="Kosarev P."/>
            <person name="Brown G."/>
            <person name="Chen H.C."/>
            <person name="Ermolaeva O."/>
            <person name="Hlavina W."/>
            <person name="Kapustin Y."/>
            <person name="Kiryutin B."/>
            <person name="Kitts P."/>
            <person name="Maglott D."/>
            <person name="Pruitt K."/>
            <person name="Sapojnikov V."/>
            <person name="Souvorov A."/>
            <person name="Mackey A.J."/>
            <person name="Waterhouse R.M."/>
            <person name="Wyder S."/>
            <person name="Zdobnov E.M."/>
            <person name="Zdobnov E.M."/>
            <person name="Wyder S."/>
            <person name="Kriventseva E.V."/>
            <person name="Kadowaki T."/>
            <person name="Bork P."/>
            <person name="Aranda M."/>
            <person name="Bao R."/>
            <person name="Beermann A."/>
            <person name="Berns N."/>
            <person name="Bolognesi R."/>
            <person name="Bonneton F."/>
            <person name="Bopp D."/>
            <person name="Brown S.J."/>
            <person name="Bucher G."/>
            <person name="Butts T."/>
            <person name="Chaumot A."/>
            <person name="Denell R.E."/>
            <person name="Ferrier D.E."/>
            <person name="Friedrich M."/>
            <person name="Gordon C.M."/>
            <person name="Jindra M."/>
            <person name="Klingler M."/>
            <person name="Lan Q."/>
            <person name="Lattorff H.M."/>
            <person name="Laudet V."/>
            <person name="von Levetsow C."/>
            <person name="Liu Z."/>
            <person name="Lutz R."/>
            <person name="Lynch J.A."/>
            <person name="da Fonseca R.N."/>
            <person name="Posnien N."/>
            <person name="Reuter R."/>
            <person name="Roth S."/>
            <person name="Savard J."/>
            <person name="Schinko J.B."/>
            <person name="Schmitt C."/>
            <person name="Schoppmeier M."/>
            <person name="Schroder R."/>
            <person name="Shippy T.D."/>
            <person name="Simonnet F."/>
            <person name="Marques-Souza H."/>
            <person name="Tautz D."/>
            <person name="Tomoyasu Y."/>
            <person name="Trauner J."/>
            <person name="Van der Zee M."/>
            <person name="Vervoort M."/>
            <person name="Wittkopp N."/>
            <person name="Wimmer E.A."/>
            <person name="Yang X."/>
            <person name="Jones A.K."/>
            <person name="Sattelle D.B."/>
            <person name="Ebert P.R."/>
            <person name="Nelson D."/>
            <person name="Scott J.G."/>
            <person name="Beeman R.W."/>
            <person name="Muthukrishnan S."/>
            <person name="Kramer K.J."/>
            <person name="Arakane Y."/>
            <person name="Beeman R.W."/>
            <person name="Zhu Q."/>
            <person name="Hogenkamp D."/>
            <person name="Dixit R."/>
            <person name="Oppert B."/>
            <person name="Jiang H."/>
            <person name="Zou Z."/>
            <person name="Marshall J."/>
            <person name="Elpidina E."/>
            <person name="Vinokurov K."/>
            <person name="Oppert C."/>
            <person name="Zou Z."/>
            <person name="Evans J."/>
            <person name="Lu Z."/>
            <person name="Zhao P."/>
            <person name="Sumathipala N."/>
            <person name="Altincicek B."/>
            <person name="Vilcinskas A."/>
            <person name="Williams M."/>
            <person name="Hultmark D."/>
            <person name="Hetru C."/>
            <person name="Jiang H."/>
            <person name="Grimmelikhuijzen C.J."/>
            <person name="Hauser F."/>
            <person name="Cazzamali G."/>
            <person name="Williamson M."/>
            <person name="Park Y."/>
            <person name="Li B."/>
            <person name="Tanaka Y."/>
            <person name="Predel R."/>
            <person name="Neupert S."/>
            <person name="Schachtner J."/>
            <person name="Verleyen P."/>
            <person name="Raible F."/>
            <person name="Bork P."/>
            <person name="Friedrich M."/>
            <person name="Walden K.K."/>
            <person name="Robertson H.M."/>
            <person name="Angeli S."/>
            <person name="Foret S."/>
            <person name="Bucher G."/>
            <person name="Schuetz S."/>
            <person name="Maleszka R."/>
            <person name="Wimmer E.A."/>
            <person name="Beeman R.W."/>
            <person name="Lorenzen M."/>
            <person name="Tomoyasu Y."/>
            <person name="Miller S.C."/>
            <person name="Grossmann D."/>
            <person name="Bucher G."/>
        </authorList>
    </citation>
    <scope>NUCLEOTIDE SEQUENCE [LARGE SCALE GENOMIC DNA]</scope>
    <source>
        <strain evidence="1 2">Georgia GA2</strain>
    </source>
</reference>
<protein>
    <submittedName>
        <fullName evidence="1">Uncharacterized protein</fullName>
    </submittedName>
</protein>
<evidence type="ECO:0000313" key="1">
    <source>
        <dbReference type="EMBL" id="EFA11275.1"/>
    </source>
</evidence>
<keyword evidence="2" id="KW-1185">Reference proteome</keyword>
<sequence length="64" mass="7532">MAYLQDQSYTEIGKGLFLIERFRRILIQSVKVRFIERKCKTSKVLYGNRVKGKVSMLFYDGLPV</sequence>
<gene>
    <name evidence="1" type="primary">GLEAN_10810</name>
    <name evidence="1" type="ORF">TcasGA2_TC010810</name>
</gene>
<dbReference type="AlphaFoldDB" id="D6W7J4"/>
<organism evidence="1 2">
    <name type="scientific">Tribolium castaneum</name>
    <name type="common">Red flour beetle</name>
    <dbReference type="NCBI Taxonomy" id="7070"/>
    <lineage>
        <taxon>Eukaryota</taxon>
        <taxon>Metazoa</taxon>
        <taxon>Ecdysozoa</taxon>
        <taxon>Arthropoda</taxon>
        <taxon>Hexapoda</taxon>
        <taxon>Insecta</taxon>
        <taxon>Pterygota</taxon>
        <taxon>Neoptera</taxon>
        <taxon>Endopterygota</taxon>
        <taxon>Coleoptera</taxon>
        <taxon>Polyphaga</taxon>
        <taxon>Cucujiformia</taxon>
        <taxon>Tenebrionidae</taxon>
        <taxon>Tenebrionidae incertae sedis</taxon>
        <taxon>Tribolium</taxon>
    </lineage>
</organism>
<dbReference type="InParanoid" id="D6W7J4"/>
<dbReference type="Proteomes" id="UP000007266">
    <property type="component" value="Linkage group 1"/>
</dbReference>
<evidence type="ECO:0000313" key="2">
    <source>
        <dbReference type="Proteomes" id="UP000007266"/>
    </source>
</evidence>
<dbReference type="HOGENOM" id="CLU_2870504_0_0_1"/>
<accession>D6W7J4</accession>